<evidence type="ECO:0000259" key="7">
    <source>
        <dbReference type="PROSITE" id="PS51755"/>
    </source>
</evidence>
<keyword evidence="4 6" id="KW-0238">DNA-binding</keyword>
<dbReference type="SUPFAM" id="SSF48452">
    <property type="entry name" value="TPR-like"/>
    <property type="match status" value="1"/>
</dbReference>
<accession>A0A919ECM7</accession>
<reference evidence="8" key="1">
    <citation type="journal article" date="2014" name="Int. J. Syst. Evol. Microbiol.">
        <title>Complete genome sequence of Corynebacterium casei LMG S-19264T (=DSM 44701T), isolated from a smear-ripened cheese.</title>
        <authorList>
            <consortium name="US DOE Joint Genome Institute (JGI-PGF)"/>
            <person name="Walter F."/>
            <person name="Albersmeier A."/>
            <person name="Kalinowski J."/>
            <person name="Ruckert C."/>
        </authorList>
    </citation>
    <scope>NUCLEOTIDE SEQUENCE</scope>
    <source>
        <strain evidence="8">JCM 4059</strain>
    </source>
</reference>
<dbReference type="GO" id="GO:0003677">
    <property type="term" value="F:DNA binding"/>
    <property type="evidence" value="ECO:0007669"/>
    <property type="project" value="UniProtKB-UniRule"/>
</dbReference>
<keyword evidence="2" id="KW-0902">Two-component regulatory system</keyword>
<dbReference type="InterPro" id="IPR005158">
    <property type="entry name" value="BTAD"/>
</dbReference>
<dbReference type="Pfam" id="PF00486">
    <property type="entry name" value="Trans_reg_C"/>
    <property type="match status" value="1"/>
</dbReference>
<evidence type="ECO:0000256" key="3">
    <source>
        <dbReference type="ARBA" id="ARBA00023015"/>
    </source>
</evidence>
<gene>
    <name evidence="8" type="ORF">GCM10010218_23780</name>
</gene>
<dbReference type="InterPro" id="IPR051677">
    <property type="entry name" value="AfsR-DnrI-RedD_regulator"/>
</dbReference>
<evidence type="ECO:0000256" key="2">
    <source>
        <dbReference type="ARBA" id="ARBA00023012"/>
    </source>
</evidence>
<keyword evidence="3" id="KW-0805">Transcription regulation</keyword>
<dbReference type="CDD" id="cd15831">
    <property type="entry name" value="BTAD"/>
    <property type="match status" value="1"/>
</dbReference>
<protein>
    <recommendedName>
        <fullName evidence="7">OmpR/PhoB-type domain-containing protein</fullName>
    </recommendedName>
</protein>
<dbReference type="Gene3D" id="1.10.10.10">
    <property type="entry name" value="Winged helix-like DNA-binding domain superfamily/Winged helix DNA-binding domain"/>
    <property type="match status" value="1"/>
</dbReference>
<dbReference type="PANTHER" id="PTHR35807">
    <property type="entry name" value="TRANSCRIPTIONAL REGULATOR REDD-RELATED"/>
    <property type="match status" value="1"/>
</dbReference>
<dbReference type="SMART" id="SM00862">
    <property type="entry name" value="Trans_reg_C"/>
    <property type="match status" value="1"/>
</dbReference>
<dbReference type="InterPro" id="IPR001867">
    <property type="entry name" value="OmpR/PhoB-type_DNA-bd"/>
</dbReference>
<feature type="domain" description="OmpR/PhoB-type" evidence="7">
    <location>
        <begin position="1"/>
        <end position="100"/>
    </location>
</feature>
<dbReference type="GO" id="GO:0000160">
    <property type="term" value="P:phosphorelay signal transduction system"/>
    <property type="evidence" value="ECO:0007669"/>
    <property type="project" value="UniProtKB-KW"/>
</dbReference>
<dbReference type="PROSITE" id="PS51755">
    <property type="entry name" value="OMPR_PHOB"/>
    <property type="match status" value="1"/>
</dbReference>
<dbReference type="Pfam" id="PF03704">
    <property type="entry name" value="BTAD"/>
    <property type="match status" value="1"/>
</dbReference>
<organism evidence="8 9">
    <name type="scientific">Streptomyces mashuensis</name>
    <dbReference type="NCBI Taxonomy" id="33904"/>
    <lineage>
        <taxon>Bacteria</taxon>
        <taxon>Bacillati</taxon>
        <taxon>Actinomycetota</taxon>
        <taxon>Actinomycetes</taxon>
        <taxon>Kitasatosporales</taxon>
        <taxon>Streptomycetaceae</taxon>
        <taxon>Streptomyces</taxon>
    </lineage>
</organism>
<dbReference type="GO" id="GO:0006355">
    <property type="term" value="P:regulation of DNA-templated transcription"/>
    <property type="evidence" value="ECO:0007669"/>
    <property type="project" value="InterPro"/>
</dbReference>
<evidence type="ECO:0000256" key="6">
    <source>
        <dbReference type="PROSITE-ProRule" id="PRU01091"/>
    </source>
</evidence>
<dbReference type="SMART" id="SM01043">
    <property type="entry name" value="BTAD"/>
    <property type="match status" value="1"/>
</dbReference>
<evidence type="ECO:0000256" key="1">
    <source>
        <dbReference type="ARBA" id="ARBA00005820"/>
    </source>
</evidence>
<dbReference type="AlphaFoldDB" id="A0A919ECM7"/>
<proteinExistence type="inferred from homology"/>
<keyword evidence="5" id="KW-0804">Transcription</keyword>
<comment type="caution">
    <text evidence="8">The sequence shown here is derived from an EMBL/GenBank/DDBJ whole genome shotgun (WGS) entry which is preliminary data.</text>
</comment>
<evidence type="ECO:0000256" key="5">
    <source>
        <dbReference type="ARBA" id="ARBA00023163"/>
    </source>
</evidence>
<keyword evidence="9" id="KW-1185">Reference proteome</keyword>
<dbReference type="InterPro" id="IPR016032">
    <property type="entry name" value="Sig_transdc_resp-reg_C-effctor"/>
</dbReference>
<comment type="similarity">
    <text evidence="1">Belongs to the AfsR/DnrI/RedD regulatory family.</text>
</comment>
<dbReference type="Proteomes" id="UP000638313">
    <property type="component" value="Unassembled WGS sequence"/>
</dbReference>
<sequence>MVGMAFGVLGTLDLYTVDGTQTIRGPKLSKVFALLLSRPNRFVGLDLLIEELWEERPPRSAVMTVRTHVHHLRKVLKDHRFAAGAQPLIESKPNGYVLRTAQAPVDAEVFRQLTAAGRDLLAEERLQDASAAFRRALALWRGPVLDGIEHGPALQRYAADLAEQRRRVLEMRLHADMRLGRYCDIVGELRQLIAAQPLDEWLHGLLIDALRRSGRRAEALGAYQKLRSLLKDELGLEPSQEVQRIQHEILSRAA</sequence>
<evidence type="ECO:0000313" key="8">
    <source>
        <dbReference type="EMBL" id="GHF41954.1"/>
    </source>
</evidence>
<name>A0A919ECM7_9ACTN</name>
<evidence type="ECO:0000256" key="4">
    <source>
        <dbReference type="ARBA" id="ARBA00023125"/>
    </source>
</evidence>
<feature type="DNA-binding region" description="OmpR/PhoB-type" evidence="6">
    <location>
        <begin position="1"/>
        <end position="100"/>
    </location>
</feature>
<dbReference type="EMBL" id="BNBD01000004">
    <property type="protein sequence ID" value="GHF41954.1"/>
    <property type="molecule type" value="Genomic_DNA"/>
</dbReference>
<dbReference type="RefSeq" id="WP_190129501.1">
    <property type="nucleotide sequence ID" value="NZ_BNBD01000004.1"/>
</dbReference>
<dbReference type="SUPFAM" id="SSF46894">
    <property type="entry name" value="C-terminal effector domain of the bipartite response regulators"/>
    <property type="match status" value="1"/>
</dbReference>
<dbReference type="Gene3D" id="1.25.40.10">
    <property type="entry name" value="Tetratricopeptide repeat domain"/>
    <property type="match status" value="1"/>
</dbReference>
<dbReference type="InterPro" id="IPR011990">
    <property type="entry name" value="TPR-like_helical_dom_sf"/>
</dbReference>
<reference evidence="8" key="2">
    <citation type="submission" date="2020-09" db="EMBL/GenBank/DDBJ databases">
        <authorList>
            <person name="Sun Q."/>
            <person name="Ohkuma M."/>
        </authorList>
    </citation>
    <scope>NUCLEOTIDE SEQUENCE</scope>
    <source>
        <strain evidence="8">JCM 4059</strain>
    </source>
</reference>
<evidence type="ECO:0000313" key="9">
    <source>
        <dbReference type="Proteomes" id="UP000638313"/>
    </source>
</evidence>
<dbReference type="InterPro" id="IPR036388">
    <property type="entry name" value="WH-like_DNA-bd_sf"/>
</dbReference>
<dbReference type="PANTHER" id="PTHR35807:SF1">
    <property type="entry name" value="TRANSCRIPTIONAL REGULATOR REDD"/>
    <property type="match status" value="1"/>
</dbReference>